<name>E6MP09_9BACT</name>
<evidence type="ECO:0000313" key="1">
    <source>
        <dbReference type="EMBL" id="EFV04596.1"/>
    </source>
</evidence>
<dbReference type="EMBL" id="AEQO01000115">
    <property type="protein sequence ID" value="EFV04596.1"/>
    <property type="molecule type" value="Genomic_DNA"/>
</dbReference>
<comment type="caution">
    <text evidence="1">The sequence shown here is derived from an EMBL/GenBank/DDBJ whole genome shotgun (WGS) entry which is preliminary data.</text>
</comment>
<accession>E6MP09</accession>
<protein>
    <submittedName>
        <fullName evidence="1">Uncharacterized protein</fullName>
    </submittedName>
</protein>
<dbReference type="Proteomes" id="UP000003874">
    <property type="component" value="Unassembled WGS sequence"/>
</dbReference>
<dbReference type="AlphaFoldDB" id="E6MP09"/>
<sequence length="40" mass="4761">MIIIDAYNENNIHLITKNNTKQRNSYYSIIDFHATFNTND</sequence>
<dbReference type="HOGENOM" id="CLU_3294484_0_0_10"/>
<evidence type="ECO:0000313" key="2">
    <source>
        <dbReference type="Proteomes" id="UP000003874"/>
    </source>
</evidence>
<keyword evidence="2" id="KW-1185">Reference proteome</keyword>
<reference evidence="1 2" key="1">
    <citation type="submission" date="2010-12" db="EMBL/GenBank/DDBJ databases">
        <authorList>
            <person name="Muzny D."/>
            <person name="Qin X."/>
            <person name="Deng J."/>
            <person name="Jiang H."/>
            <person name="Liu Y."/>
            <person name="Qu J."/>
            <person name="Song X.-Z."/>
            <person name="Zhang L."/>
            <person name="Thornton R."/>
            <person name="Coyle M."/>
            <person name="Francisco L."/>
            <person name="Jackson L."/>
            <person name="Javaid M."/>
            <person name="Korchina V."/>
            <person name="Kovar C."/>
            <person name="Mata R."/>
            <person name="Mathew T."/>
            <person name="Ngo R."/>
            <person name="Nguyen L."/>
            <person name="Nguyen N."/>
            <person name="Okwuonu G."/>
            <person name="Ongeri F."/>
            <person name="Pham C."/>
            <person name="Simmons D."/>
            <person name="Wilczek-Boney K."/>
            <person name="Hale W."/>
            <person name="Jakkamsetti A."/>
            <person name="Pham P."/>
            <person name="Ruth R."/>
            <person name="San Lucas F."/>
            <person name="Warren J."/>
            <person name="Zhang J."/>
            <person name="Zhao Z."/>
            <person name="Zhou C."/>
            <person name="Zhu D."/>
            <person name="Lee S."/>
            <person name="Bess C."/>
            <person name="Blankenburg K."/>
            <person name="Forbes L."/>
            <person name="Fu Q."/>
            <person name="Gubbala S."/>
            <person name="Hirani K."/>
            <person name="Jayaseelan J.C."/>
            <person name="Lara F."/>
            <person name="Munidasa M."/>
            <person name="Palculict T."/>
            <person name="Patil S."/>
            <person name="Pu L.-L."/>
            <person name="Saada N."/>
            <person name="Tang L."/>
            <person name="Weissenberger G."/>
            <person name="Zhu Y."/>
            <person name="Hemphill L."/>
            <person name="Shang Y."/>
            <person name="Youmans B."/>
            <person name="Ayvaz T."/>
            <person name="Ross M."/>
            <person name="Santibanez J."/>
            <person name="Aqrawi P."/>
            <person name="Gross S."/>
            <person name="Joshi V."/>
            <person name="Fowler G."/>
            <person name="Nazareth L."/>
            <person name="Reid J."/>
            <person name="Worley K."/>
            <person name="Petrosino J."/>
            <person name="Highlander S."/>
            <person name="Gibbs R."/>
        </authorList>
    </citation>
    <scope>NUCLEOTIDE SEQUENCE [LARGE SCALE GENOMIC DNA]</scope>
    <source>
        <strain evidence="1 2">DSM 15606</strain>
    </source>
</reference>
<gene>
    <name evidence="1" type="ORF">HMPREF9420_1227</name>
</gene>
<proteinExistence type="predicted"/>
<organism evidence="1 2">
    <name type="scientific">Segatella salivae DSM 15606</name>
    <dbReference type="NCBI Taxonomy" id="888832"/>
    <lineage>
        <taxon>Bacteria</taxon>
        <taxon>Pseudomonadati</taxon>
        <taxon>Bacteroidota</taxon>
        <taxon>Bacteroidia</taxon>
        <taxon>Bacteroidales</taxon>
        <taxon>Prevotellaceae</taxon>
        <taxon>Segatella</taxon>
    </lineage>
</organism>